<gene>
    <name evidence="3" type="ORF">D5H75_16205</name>
</gene>
<dbReference type="GO" id="GO:0006508">
    <property type="term" value="P:proteolysis"/>
    <property type="evidence" value="ECO:0007669"/>
    <property type="project" value="InterPro"/>
</dbReference>
<sequence>MSMPAWAANAPSRGVYRSTASGRWEVYAWDRVNGTSRRVTESPGGVSHATIDPRGAWIWWSADGADGHGPWWRQPFGGGPSEIPLPGLGAGRSAGLALGATGTVIAGVHDGPVTRIHVARPGDGGHGQDPALIAEYAERACVAGLAHDEGLIALNLGDRRAVRVVRQCGETVNELADGTSLRAVRFAPGDNRLLALHERRGRPEPLIWDPMTGDQREVWLRLPGEICADWYSDGGALLIIHHHRGRTELYRYDLRGGVLKPIETERGVISVAKVRPDGTVEYAWSSSAQPPVIRSTSGLVVINPGGPAAPPSVPAEDADVEGPGGRVHALVSRPASGDAPYPAVFLLHGPGTQGDDSFAPEVAAWVDHGFAVVRANHRGSTGYGSAWRDGGRDPLSELDDVEAVRDWAVASGLADPHRLVLAGRGRGGHLALLGVGARPAKWSLCVAASPEPGPGRAPTPIAYAEAVDAPVLLLAGENDPDRTGSPVDAYAARLAVLGKEHEVYRYDAGRGLLPVEEQIRQMAAQLAFARKHLGLA</sequence>
<keyword evidence="4" id="KW-1185">Reference proteome</keyword>
<comment type="caution">
    <text evidence="3">The sequence shown here is derived from an EMBL/GenBank/DDBJ whole genome shotgun (WGS) entry which is preliminary data.</text>
</comment>
<dbReference type="AlphaFoldDB" id="A0A3A4B2C5"/>
<feature type="domain" description="Peptidase S9 prolyl oligopeptidase catalytic" evidence="2">
    <location>
        <begin position="358"/>
        <end position="450"/>
    </location>
</feature>
<dbReference type="InterPro" id="IPR011042">
    <property type="entry name" value="6-blade_b-propeller_TolB-like"/>
</dbReference>
<dbReference type="OrthoDB" id="128799at2"/>
<dbReference type="PANTHER" id="PTHR42776:SF27">
    <property type="entry name" value="DIPEPTIDYL PEPTIDASE FAMILY MEMBER 6"/>
    <property type="match status" value="1"/>
</dbReference>
<dbReference type="Gene3D" id="3.40.50.1820">
    <property type="entry name" value="alpha/beta hydrolase"/>
    <property type="match status" value="1"/>
</dbReference>
<dbReference type="PANTHER" id="PTHR42776">
    <property type="entry name" value="SERINE PEPTIDASE S9 FAMILY MEMBER"/>
    <property type="match status" value="1"/>
</dbReference>
<organism evidence="3 4">
    <name type="scientific">Bailinhaonella thermotolerans</name>
    <dbReference type="NCBI Taxonomy" id="1070861"/>
    <lineage>
        <taxon>Bacteria</taxon>
        <taxon>Bacillati</taxon>
        <taxon>Actinomycetota</taxon>
        <taxon>Actinomycetes</taxon>
        <taxon>Streptosporangiales</taxon>
        <taxon>Streptosporangiaceae</taxon>
        <taxon>Bailinhaonella</taxon>
    </lineage>
</organism>
<reference evidence="3 4" key="1">
    <citation type="submission" date="2018-09" db="EMBL/GenBank/DDBJ databases">
        <title>YIM 75507 draft genome.</title>
        <authorList>
            <person name="Tang S."/>
            <person name="Feng Y."/>
        </authorList>
    </citation>
    <scope>NUCLEOTIDE SEQUENCE [LARGE SCALE GENOMIC DNA]</scope>
    <source>
        <strain evidence="3 4">YIM 75507</strain>
    </source>
</reference>
<name>A0A3A4B2C5_9ACTN</name>
<evidence type="ECO:0000313" key="4">
    <source>
        <dbReference type="Proteomes" id="UP000265768"/>
    </source>
</evidence>
<dbReference type="SUPFAM" id="SSF53474">
    <property type="entry name" value="alpha/beta-Hydrolases"/>
    <property type="match status" value="1"/>
</dbReference>
<keyword evidence="1" id="KW-0378">Hydrolase</keyword>
<dbReference type="Pfam" id="PF00326">
    <property type="entry name" value="Peptidase_S9"/>
    <property type="match status" value="1"/>
</dbReference>
<dbReference type="SUPFAM" id="SSF82171">
    <property type="entry name" value="DPP6 N-terminal domain-like"/>
    <property type="match status" value="1"/>
</dbReference>
<evidence type="ECO:0000256" key="1">
    <source>
        <dbReference type="ARBA" id="ARBA00022801"/>
    </source>
</evidence>
<dbReference type="EMBL" id="QZEY01000005">
    <property type="protein sequence ID" value="RJL32253.1"/>
    <property type="molecule type" value="Genomic_DNA"/>
</dbReference>
<evidence type="ECO:0000313" key="3">
    <source>
        <dbReference type="EMBL" id="RJL32253.1"/>
    </source>
</evidence>
<accession>A0A3A4B2C5</accession>
<dbReference type="GO" id="GO:0004252">
    <property type="term" value="F:serine-type endopeptidase activity"/>
    <property type="evidence" value="ECO:0007669"/>
    <property type="project" value="TreeGrafter"/>
</dbReference>
<evidence type="ECO:0000259" key="2">
    <source>
        <dbReference type="Pfam" id="PF00326"/>
    </source>
</evidence>
<proteinExistence type="predicted"/>
<dbReference type="Proteomes" id="UP000265768">
    <property type="component" value="Unassembled WGS sequence"/>
</dbReference>
<dbReference type="InterPro" id="IPR001375">
    <property type="entry name" value="Peptidase_S9_cat"/>
</dbReference>
<dbReference type="InterPro" id="IPR029058">
    <property type="entry name" value="AB_hydrolase_fold"/>
</dbReference>
<dbReference type="Gene3D" id="2.120.10.30">
    <property type="entry name" value="TolB, C-terminal domain"/>
    <property type="match status" value="1"/>
</dbReference>
<protein>
    <submittedName>
        <fullName evidence="3">S9 family peptidase</fullName>
    </submittedName>
</protein>